<dbReference type="GO" id="GO:0008413">
    <property type="term" value="F:8-oxo-7,8-dihydroguanosine triphosphate pyrophosphatase activity"/>
    <property type="evidence" value="ECO:0007669"/>
    <property type="project" value="TreeGrafter"/>
</dbReference>
<evidence type="ECO:0000256" key="16">
    <source>
        <dbReference type="ARBA" id="ARBA00042798"/>
    </source>
</evidence>
<evidence type="ECO:0000259" key="18">
    <source>
        <dbReference type="PROSITE" id="PS51462"/>
    </source>
</evidence>
<feature type="domain" description="Nudix hydrolase" evidence="18">
    <location>
        <begin position="4"/>
        <end position="135"/>
    </location>
</feature>
<dbReference type="PANTHER" id="PTHR47707:SF1">
    <property type="entry name" value="NUDIX HYDROLASE FAMILY PROTEIN"/>
    <property type="match status" value="1"/>
</dbReference>
<comment type="catalytic activity">
    <reaction evidence="11">
        <text>8-oxo-GTP + H2O = 8-oxo-GMP + diphosphate + H(+)</text>
        <dbReference type="Rhea" id="RHEA:67616"/>
        <dbReference type="ChEBI" id="CHEBI:15377"/>
        <dbReference type="ChEBI" id="CHEBI:15378"/>
        <dbReference type="ChEBI" id="CHEBI:33019"/>
        <dbReference type="ChEBI" id="CHEBI:143553"/>
        <dbReference type="ChEBI" id="CHEBI:145694"/>
    </reaction>
</comment>
<accession>A0A935Q3D4</accession>
<keyword evidence="5" id="KW-0479">Metal-binding</keyword>
<evidence type="ECO:0000256" key="8">
    <source>
        <dbReference type="ARBA" id="ARBA00022842"/>
    </source>
</evidence>
<evidence type="ECO:0000256" key="3">
    <source>
        <dbReference type="ARBA" id="ARBA00022457"/>
    </source>
</evidence>
<evidence type="ECO:0000256" key="6">
    <source>
        <dbReference type="ARBA" id="ARBA00022763"/>
    </source>
</evidence>
<dbReference type="Proteomes" id="UP000697998">
    <property type="component" value="Unassembled WGS sequence"/>
</dbReference>
<evidence type="ECO:0000256" key="14">
    <source>
        <dbReference type="ARBA" id="ARBA00041592"/>
    </source>
</evidence>
<protein>
    <recommendedName>
        <fullName evidence="13">8-oxo-dGTP diphosphatase</fullName>
        <ecNumber evidence="12">3.6.1.55</ecNumber>
    </recommendedName>
    <alternativeName>
        <fullName evidence="16">7,8-dihydro-8-oxoguanine-triphosphatase</fullName>
    </alternativeName>
    <alternativeName>
        <fullName evidence="15">Mutator protein MutT</fullName>
    </alternativeName>
    <alternativeName>
        <fullName evidence="14">dGTP pyrophosphohydrolase</fullName>
    </alternativeName>
</protein>
<evidence type="ECO:0000313" key="20">
    <source>
        <dbReference type="Proteomes" id="UP000697998"/>
    </source>
</evidence>
<keyword evidence="4" id="KW-0235">DNA replication</keyword>
<comment type="caution">
    <text evidence="19">The sequence shown here is derived from an EMBL/GenBank/DDBJ whole genome shotgun (WGS) entry which is preliminary data.</text>
</comment>
<dbReference type="GO" id="GO:0044715">
    <property type="term" value="F:8-oxo-dGDP phosphatase activity"/>
    <property type="evidence" value="ECO:0007669"/>
    <property type="project" value="TreeGrafter"/>
</dbReference>
<evidence type="ECO:0000256" key="11">
    <source>
        <dbReference type="ARBA" id="ARBA00036904"/>
    </source>
</evidence>
<dbReference type="InterPro" id="IPR000086">
    <property type="entry name" value="NUDIX_hydrolase_dom"/>
</dbReference>
<keyword evidence="8" id="KW-0460">Magnesium</keyword>
<keyword evidence="3" id="KW-0515">Mutator protein</keyword>
<evidence type="ECO:0000256" key="4">
    <source>
        <dbReference type="ARBA" id="ARBA00022705"/>
    </source>
</evidence>
<dbReference type="Gene3D" id="3.90.79.10">
    <property type="entry name" value="Nucleoside Triphosphate Pyrophosphohydrolase"/>
    <property type="match status" value="1"/>
</dbReference>
<keyword evidence="9" id="KW-0234">DNA repair</keyword>
<evidence type="ECO:0000256" key="7">
    <source>
        <dbReference type="ARBA" id="ARBA00022801"/>
    </source>
</evidence>
<evidence type="ECO:0000256" key="9">
    <source>
        <dbReference type="ARBA" id="ARBA00023204"/>
    </source>
</evidence>
<evidence type="ECO:0000256" key="13">
    <source>
        <dbReference type="ARBA" id="ARBA00040794"/>
    </source>
</evidence>
<evidence type="ECO:0000256" key="10">
    <source>
        <dbReference type="ARBA" id="ARBA00035861"/>
    </source>
</evidence>
<dbReference type="PROSITE" id="PS00893">
    <property type="entry name" value="NUDIX_BOX"/>
    <property type="match status" value="1"/>
</dbReference>
<reference evidence="19 20" key="1">
    <citation type="submission" date="2020-10" db="EMBL/GenBank/DDBJ databases">
        <title>Connecting structure to function with the recovery of over 1000 high-quality activated sludge metagenome-assembled genomes encoding full-length rRNA genes using long-read sequencing.</title>
        <authorList>
            <person name="Singleton C.M."/>
            <person name="Petriglieri F."/>
            <person name="Kristensen J.M."/>
            <person name="Kirkegaard R.H."/>
            <person name="Michaelsen T.Y."/>
            <person name="Andersen M.H."/>
            <person name="Karst S.M."/>
            <person name="Dueholm M.S."/>
            <person name="Nielsen P.H."/>
            <person name="Albertsen M."/>
        </authorList>
    </citation>
    <scope>NUCLEOTIDE SEQUENCE [LARGE SCALE GENOMIC DNA]</scope>
    <source>
        <strain evidence="19">EsbW_18-Q3-R4-48_BATAC.285</strain>
    </source>
</reference>
<dbReference type="GO" id="GO:0035539">
    <property type="term" value="F:8-oxo-7,8-dihydrodeoxyguanosine triphosphate pyrophosphatase activity"/>
    <property type="evidence" value="ECO:0007669"/>
    <property type="project" value="UniProtKB-EC"/>
</dbReference>
<dbReference type="Pfam" id="PF00293">
    <property type="entry name" value="NUDIX"/>
    <property type="match status" value="1"/>
</dbReference>
<evidence type="ECO:0000256" key="17">
    <source>
        <dbReference type="RuleBase" id="RU003476"/>
    </source>
</evidence>
<evidence type="ECO:0000256" key="5">
    <source>
        <dbReference type="ARBA" id="ARBA00022723"/>
    </source>
</evidence>
<name>A0A935Q3D4_9PROT</name>
<evidence type="ECO:0000256" key="2">
    <source>
        <dbReference type="ARBA" id="ARBA00005582"/>
    </source>
</evidence>
<dbReference type="GO" id="GO:0006281">
    <property type="term" value="P:DNA repair"/>
    <property type="evidence" value="ECO:0007669"/>
    <property type="project" value="UniProtKB-KW"/>
</dbReference>
<dbReference type="GO" id="GO:0044716">
    <property type="term" value="F:8-oxo-GDP phosphatase activity"/>
    <property type="evidence" value="ECO:0007669"/>
    <property type="project" value="TreeGrafter"/>
</dbReference>
<dbReference type="Pfam" id="PF02581">
    <property type="entry name" value="TMP-TENI"/>
    <property type="match status" value="1"/>
</dbReference>
<dbReference type="InterPro" id="IPR015797">
    <property type="entry name" value="NUDIX_hydrolase-like_dom_sf"/>
</dbReference>
<dbReference type="SUPFAM" id="SSF55811">
    <property type="entry name" value="Nudix"/>
    <property type="match status" value="1"/>
</dbReference>
<dbReference type="PRINTS" id="PR00502">
    <property type="entry name" value="NUDIXFAMILY"/>
</dbReference>
<organism evidence="19 20">
    <name type="scientific">Candidatus Accumulibacter proximus</name>
    <dbReference type="NCBI Taxonomy" id="2954385"/>
    <lineage>
        <taxon>Bacteria</taxon>
        <taxon>Pseudomonadati</taxon>
        <taxon>Pseudomonadota</taxon>
        <taxon>Betaproteobacteria</taxon>
        <taxon>Candidatus Accumulibacter</taxon>
    </lineage>
</organism>
<evidence type="ECO:0000256" key="15">
    <source>
        <dbReference type="ARBA" id="ARBA00041979"/>
    </source>
</evidence>
<dbReference type="InterPro" id="IPR022998">
    <property type="entry name" value="ThiamineP_synth_TenI"/>
</dbReference>
<dbReference type="InterPro" id="IPR047127">
    <property type="entry name" value="MutT-like"/>
</dbReference>
<comment type="similarity">
    <text evidence="2 17">Belongs to the Nudix hydrolase family.</text>
</comment>
<dbReference type="PANTHER" id="PTHR47707">
    <property type="entry name" value="8-OXO-DGTP DIPHOSPHATASE"/>
    <property type="match status" value="1"/>
</dbReference>
<dbReference type="InterPro" id="IPR020476">
    <property type="entry name" value="Nudix_hydrolase"/>
</dbReference>
<sequence length="315" mass="34359">MTQLTEVAAAVMLRGDPARPQFLLAQRPPGKVYAGYWEFPGGKVEPGETSRQALVRELHEELGVMVDRAWPWVCCEFTYPHATVRLRFFRVSAWHGELTPIEHSALVWLPAGEVASVGPILPANDPILRALALPPQYALTNAEEHGVDAELVRLDKALASGLRLIQLRDKTLPPAQRHDFARAVVALARGHDQARVLINDDQELARAVGAQGLHLSSHRLWQIDRRPDFDRVAASCHTAADLVRAAGLGLDFVVLGPVLPTASHPGSIGIGWPEFSRLVERSPLPVYALGGLAPEMLETARSSGGHGIALMRGWC</sequence>
<evidence type="ECO:0000313" key="19">
    <source>
        <dbReference type="EMBL" id="MBK7676335.1"/>
    </source>
</evidence>
<dbReference type="PROSITE" id="PS51462">
    <property type="entry name" value="NUDIX"/>
    <property type="match status" value="1"/>
</dbReference>
<dbReference type="NCBIfam" id="NF006530">
    <property type="entry name" value="PRK08999.1"/>
    <property type="match status" value="1"/>
</dbReference>
<dbReference type="AlphaFoldDB" id="A0A935Q3D4"/>
<gene>
    <name evidence="19" type="ORF">IPJ27_17145</name>
</gene>
<dbReference type="SUPFAM" id="SSF51391">
    <property type="entry name" value="Thiamin phosphate synthase"/>
    <property type="match status" value="1"/>
</dbReference>
<evidence type="ECO:0000256" key="1">
    <source>
        <dbReference type="ARBA" id="ARBA00001946"/>
    </source>
</evidence>
<keyword evidence="6" id="KW-0227">DNA damage</keyword>
<dbReference type="GO" id="GO:0009228">
    <property type="term" value="P:thiamine biosynthetic process"/>
    <property type="evidence" value="ECO:0007669"/>
    <property type="project" value="UniProtKB-KW"/>
</dbReference>
<evidence type="ECO:0000256" key="12">
    <source>
        <dbReference type="ARBA" id="ARBA00038905"/>
    </source>
</evidence>
<comment type="cofactor">
    <cofactor evidence="1">
        <name>Mg(2+)</name>
        <dbReference type="ChEBI" id="CHEBI:18420"/>
    </cofactor>
</comment>
<dbReference type="CDD" id="cd03425">
    <property type="entry name" value="NUDIX_MutT_NudA_like"/>
    <property type="match status" value="1"/>
</dbReference>
<dbReference type="GO" id="GO:0046872">
    <property type="term" value="F:metal ion binding"/>
    <property type="evidence" value="ECO:0007669"/>
    <property type="project" value="UniProtKB-KW"/>
</dbReference>
<dbReference type="Gene3D" id="3.20.20.70">
    <property type="entry name" value="Aldolase class I"/>
    <property type="match status" value="1"/>
</dbReference>
<dbReference type="InterPro" id="IPR020084">
    <property type="entry name" value="NUDIX_hydrolase_CS"/>
</dbReference>
<dbReference type="InterPro" id="IPR036206">
    <property type="entry name" value="ThiamineP_synth_sf"/>
</dbReference>
<dbReference type="InterPro" id="IPR013785">
    <property type="entry name" value="Aldolase_TIM"/>
</dbReference>
<proteinExistence type="inferred from homology"/>
<keyword evidence="7 17" id="KW-0378">Hydrolase</keyword>
<dbReference type="EC" id="3.6.1.55" evidence="12"/>
<comment type="catalytic activity">
    <reaction evidence="10">
        <text>8-oxo-dGTP + H2O = 8-oxo-dGMP + diphosphate + H(+)</text>
        <dbReference type="Rhea" id="RHEA:31575"/>
        <dbReference type="ChEBI" id="CHEBI:15377"/>
        <dbReference type="ChEBI" id="CHEBI:15378"/>
        <dbReference type="ChEBI" id="CHEBI:33019"/>
        <dbReference type="ChEBI" id="CHEBI:63224"/>
        <dbReference type="ChEBI" id="CHEBI:77896"/>
        <dbReference type="EC" id="3.6.1.55"/>
    </reaction>
</comment>
<dbReference type="GO" id="GO:0006260">
    <property type="term" value="P:DNA replication"/>
    <property type="evidence" value="ECO:0007669"/>
    <property type="project" value="UniProtKB-KW"/>
</dbReference>
<dbReference type="CDD" id="cd00564">
    <property type="entry name" value="TMP_TenI"/>
    <property type="match status" value="1"/>
</dbReference>
<dbReference type="EMBL" id="JADJMH010000018">
    <property type="protein sequence ID" value="MBK7676335.1"/>
    <property type="molecule type" value="Genomic_DNA"/>
</dbReference>